<evidence type="ECO:0000313" key="3">
    <source>
        <dbReference type="Proteomes" id="UP001056384"/>
    </source>
</evidence>
<dbReference type="AlphaFoldDB" id="A0A9Q9EKY8"/>
<reference evidence="2" key="1">
    <citation type="submission" date="2022-06" db="EMBL/GenBank/DDBJ databases">
        <title>Complete genome sequences of two strains of the flax pathogen Septoria linicola.</title>
        <authorList>
            <person name="Lapalu N."/>
            <person name="Simon A."/>
            <person name="Demenou B."/>
            <person name="Paumier D."/>
            <person name="Guillot M.-P."/>
            <person name="Gout L."/>
            <person name="Valade R."/>
        </authorList>
    </citation>
    <scope>NUCLEOTIDE SEQUENCE</scope>
    <source>
        <strain evidence="2">SE15195</strain>
    </source>
</reference>
<accession>A0A9Q9EKY8</accession>
<dbReference type="Proteomes" id="UP001056384">
    <property type="component" value="Chromosome 4"/>
</dbReference>
<feature type="compositionally biased region" description="Low complexity" evidence="1">
    <location>
        <begin position="10"/>
        <end position="28"/>
    </location>
</feature>
<organism evidence="2 3">
    <name type="scientific">Septoria linicola</name>
    <dbReference type="NCBI Taxonomy" id="215465"/>
    <lineage>
        <taxon>Eukaryota</taxon>
        <taxon>Fungi</taxon>
        <taxon>Dikarya</taxon>
        <taxon>Ascomycota</taxon>
        <taxon>Pezizomycotina</taxon>
        <taxon>Dothideomycetes</taxon>
        <taxon>Dothideomycetidae</taxon>
        <taxon>Mycosphaerellales</taxon>
        <taxon>Mycosphaerellaceae</taxon>
        <taxon>Septoria</taxon>
    </lineage>
</organism>
<name>A0A9Q9EKY8_9PEZI</name>
<sequence>MGTETGMDESWSTGSWTTSDGPAALSESTAEEEAFLATTNLQKFEQSLSIIPWTPQLHLQDPYNLAPSIGYADLHEAAQWFNVSKLDSRSSGTWVSVASNSWGNTVWKSASGTESSFAALLLFIAHKKSVLTGRAKPELYTMVNHVIQRIQKGIRDPSSMPASGTALAVCGMALVALRDREFANAKMHMEALRVLVQLEYLEDEAWNFCAWVDLLVATAFRWSPFLPYRPAVPGFSMGLAPAAPMIRSQEARKMALKVSRLVPLNASTGIDEHQAFYLLTAMNEACFAAENRTSAPVAPWLLLYDLAFRLCTHLGNVKMCGSSQNVELLLTSLQLGFWSAARYWIPQSVHNRQALTSRMFELLAESSDPVQAWQEQASLQSLLWITVLGLMSAARFDSEVCAAFLVVIKRIFQQLKVTRSQDLRRLLLPFPGVQVQAEKEESIRVVWRELKADRPSQWIEAEELSHKKVTEAQSRRFLSIFQFDTGP</sequence>
<feature type="region of interest" description="Disordered" evidence="1">
    <location>
        <begin position="1"/>
        <end position="29"/>
    </location>
</feature>
<protein>
    <recommendedName>
        <fullName evidence="4">Transcription factor domain-containing protein</fullName>
    </recommendedName>
</protein>
<proteinExistence type="predicted"/>
<evidence type="ECO:0000313" key="2">
    <source>
        <dbReference type="EMBL" id="USW52863.1"/>
    </source>
</evidence>
<gene>
    <name evidence="2" type="ORF">Slin15195_G061820</name>
</gene>
<dbReference type="EMBL" id="CP099421">
    <property type="protein sequence ID" value="USW52863.1"/>
    <property type="molecule type" value="Genomic_DNA"/>
</dbReference>
<evidence type="ECO:0000256" key="1">
    <source>
        <dbReference type="SAM" id="MobiDB-lite"/>
    </source>
</evidence>
<evidence type="ECO:0008006" key="4">
    <source>
        <dbReference type="Google" id="ProtNLM"/>
    </source>
</evidence>
<keyword evidence="3" id="KW-1185">Reference proteome</keyword>